<feature type="transmembrane region" description="Helical" evidence="5">
    <location>
        <begin position="40"/>
        <end position="59"/>
    </location>
</feature>
<proteinExistence type="predicted"/>
<evidence type="ECO:0000256" key="5">
    <source>
        <dbReference type="SAM" id="Phobius"/>
    </source>
</evidence>
<evidence type="ECO:0000313" key="7">
    <source>
        <dbReference type="EMBL" id="HJG16233.1"/>
    </source>
</evidence>
<keyword evidence="3 5" id="KW-1133">Transmembrane helix</keyword>
<feature type="transmembrane region" description="Helical" evidence="5">
    <location>
        <begin position="256"/>
        <end position="274"/>
    </location>
</feature>
<dbReference type="InterPro" id="IPR051533">
    <property type="entry name" value="WaaL-like"/>
</dbReference>
<evidence type="ECO:0000256" key="1">
    <source>
        <dbReference type="ARBA" id="ARBA00004141"/>
    </source>
</evidence>
<evidence type="ECO:0000313" key="8">
    <source>
        <dbReference type="Proteomes" id="UP000759256"/>
    </source>
</evidence>
<evidence type="ECO:0000256" key="4">
    <source>
        <dbReference type="ARBA" id="ARBA00023136"/>
    </source>
</evidence>
<accession>A0A921IG75</accession>
<evidence type="ECO:0000259" key="6">
    <source>
        <dbReference type="Pfam" id="PF04932"/>
    </source>
</evidence>
<dbReference type="InterPro" id="IPR007016">
    <property type="entry name" value="O-antigen_ligase-rel_domated"/>
</dbReference>
<feature type="transmembrane region" description="Helical" evidence="5">
    <location>
        <begin position="71"/>
        <end position="92"/>
    </location>
</feature>
<dbReference type="PANTHER" id="PTHR37422:SF13">
    <property type="entry name" value="LIPOPOLYSACCHARIDE BIOSYNTHESIS PROTEIN PA4999-RELATED"/>
    <property type="match status" value="1"/>
</dbReference>
<keyword evidence="4 5" id="KW-0472">Membrane</keyword>
<dbReference type="Proteomes" id="UP000759256">
    <property type="component" value="Unassembled WGS sequence"/>
</dbReference>
<feature type="transmembrane region" description="Helical" evidence="5">
    <location>
        <begin position="384"/>
        <end position="402"/>
    </location>
</feature>
<protein>
    <submittedName>
        <fullName evidence="7">O-antigen ligase family protein</fullName>
    </submittedName>
</protein>
<dbReference type="GO" id="GO:0016020">
    <property type="term" value="C:membrane"/>
    <property type="evidence" value="ECO:0007669"/>
    <property type="project" value="UniProtKB-SubCell"/>
</dbReference>
<dbReference type="PANTHER" id="PTHR37422">
    <property type="entry name" value="TEICHURONIC ACID BIOSYNTHESIS PROTEIN TUAE"/>
    <property type="match status" value="1"/>
</dbReference>
<dbReference type="AlphaFoldDB" id="A0A921IG75"/>
<keyword evidence="7" id="KW-0436">Ligase</keyword>
<feature type="domain" description="O-antigen ligase-related" evidence="6">
    <location>
        <begin position="213"/>
        <end position="364"/>
    </location>
</feature>
<feature type="transmembrane region" description="Helical" evidence="5">
    <location>
        <begin position="104"/>
        <end position="122"/>
    </location>
</feature>
<sequence>MINKGKITDLTLSQRIFSLLLFLVWVLFVLLMLRDFNKDIVYSTIWFGLLLISIIFFRLYKIRINKIQKIWLIFIGYSFFVTLTNSLFGTFNTMTGWYKTKESLIVYVLPTVSLIMYSRLCNRKFFLKLIRNFLTVVCVLGIYEIITKNQIYLNLITSEDAIKTFQIFGSSFSGFYRLTLFFYHPIFYGVLLNILIAILIYMPFKNTLLQCSALIIAIINLIFTQSRSSWLAFVLILIVFIFKEHKINNKETVIKFLFGLLISLFIMVLILNLFSNFKNTILNLIQNRLLGFGDYQNNVGGARISNLSLLSYPTSILARIFGGGDNYALSLLKAHPTLNGWEDAVDNQYLTFLLDYGVIGLIIFGILIWLIIKQLYKSNDSINNAILLALISVIISGAFYEFYVQSEVLYLTYILIFMLKSGVKNDE</sequence>
<comment type="caution">
    <text evidence="7">The sequence shown here is derived from an EMBL/GenBank/DDBJ whole genome shotgun (WGS) entry which is preliminary data.</text>
</comment>
<organism evidence="7 8">
    <name type="scientific">Ligilactobacillus salivarius</name>
    <dbReference type="NCBI Taxonomy" id="1624"/>
    <lineage>
        <taxon>Bacteria</taxon>
        <taxon>Bacillati</taxon>
        <taxon>Bacillota</taxon>
        <taxon>Bacilli</taxon>
        <taxon>Lactobacillales</taxon>
        <taxon>Lactobacillaceae</taxon>
        <taxon>Ligilactobacillus</taxon>
    </lineage>
</organism>
<dbReference type="EMBL" id="DYVK01000087">
    <property type="protein sequence ID" value="HJG16233.1"/>
    <property type="molecule type" value="Genomic_DNA"/>
</dbReference>
<dbReference type="Pfam" id="PF04932">
    <property type="entry name" value="Wzy_C"/>
    <property type="match status" value="1"/>
</dbReference>
<feature type="transmembrane region" description="Helical" evidence="5">
    <location>
        <begin position="349"/>
        <end position="372"/>
    </location>
</feature>
<reference evidence="7" key="1">
    <citation type="journal article" date="2021" name="PeerJ">
        <title>Extensive microbial diversity within the chicken gut microbiome revealed by metagenomics and culture.</title>
        <authorList>
            <person name="Gilroy R."/>
            <person name="Ravi A."/>
            <person name="Getino M."/>
            <person name="Pursley I."/>
            <person name="Horton D.L."/>
            <person name="Alikhan N.F."/>
            <person name="Baker D."/>
            <person name="Gharbi K."/>
            <person name="Hall N."/>
            <person name="Watson M."/>
            <person name="Adriaenssens E.M."/>
            <person name="Foster-Nyarko E."/>
            <person name="Jarju S."/>
            <person name="Secka A."/>
            <person name="Antonio M."/>
            <person name="Oren A."/>
            <person name="Chaudhuri R.R."/>
            <person name="La Ragione R."/>
            <person name="Hildebrand F."/>
            <person name="Pallen M.J."/>
        </authorList>
    </citation>
    <scope>NUCLEOTIDE SEQUENCE</scope>
    <source>
        <strain evidence="7">CHK189-29639</strain>
    </source>
</reference>
<evidence type="ECO:0000256" key="2">
    <source>
        <dbReference type="ARBA" id="ARBA00022692"/>
    </source>
</evidence>
<dbReference type="GO" id="GO:0016874">
    <property type="term" value="F:ligase activity"/>
    <property type="evidence" value="ECO:0007669"/>
    <property type="project" value="UniProtKB-KW"/>
</dbReference>
<feature type="transmembrane region" description="Helical" evidence="5">
    <location>
        <begin position="180"/>
        <end position="200"/>
    </location>
</feature>
<gene>
    <name evidence="7" type="ORF">K8V06_08900</name>
</gene>
<keyword evidence="2 5" id="KW-0812">Transmembrane</keyword>
<name>A0A921IG75_9LACO</name>
<comment type="subcellular location">
    <subcellularLocation>
        <location evidence="1">Membrane</location>
        <topology evidence="1">Multi-pass membrane protein</topology>
    </subcellularLocation>
</comment>
<evidence type="ECO:0000256" key="3">
    <source>
        <dbReference type="ARBA" id="ARBA00022989"/>
    </source>
</evidence>
<reference evidence="7" key="2">
    <citation type="submission" date="2021-09" db="EMBL/GenBank/DDBJ databases">
        <authorList>
            <person name="Gilroy R."/>
        </authorList>
    </citation>
    <scope>NUCLEOTIDE SEQUENCE</scope>
    <source>
        <strain evidence="7">CHK189-29639</strain>
    </source>
</reference>
<feature type="transmembrane region" description="Helical" evidence="5">
    <location>
        <begin position="12"/>
        <end position="34"/>
    </location>
</feature>